<proteinExistence type="predicted"/>
<gene>
    <name evidence="1" type="ORF">SDC9_106561</name>
</gene>
<dbReference type="AlphaFoldDB" id="A0A645B2S0"/>
<name>A0A645B2S0_9ZZZZ</name>
<evidence type="ECO:0000313" key="1">
    <source>
        <dbReference type="EMBL" id="MPM59715.1"/>
    </source>
</evidence>
<dbReference type="EMBL" id="VSSQ01017424">
    <property type="protein sequence ID" value="MPM59715.1"/>
    <property type="molecule type" value="Genomic_DNA"/>
</dbReference>
<sequence>MFEIVFGIAMISKFGHLSNTPADIDCKLVGRMTFAKLSQTKNAYSSIRFTVLGNVISLR</sequence>
<accession>A0A645B2S0</accession>
<organism evidence="1">
    <name type="scientific">bioreactor metagenome</name>
    <dbReference type="NCBI Taxonomy" id="1076179"/>
    <lineage>
        <taxon>unclassified sequences</taxon>
        <taxon>metagenomes</taxon>
        <taxon>ecological metagenomes</taxon>
    </lineage>
</organism>
<protein>
    <submittedName>
        <fullName evidence="1">Uncharacterized protein</fullName>
    </submittedName>
</protein>
<reference evidence="1" key="1">
    <citation type="submission" date="2019-08" db="EMBL/GenBank/DDBJ databases">
        <authorList>
            <person name="Kucharzyk K."/>
            <person name="Murdoch R.W."/>
            <person name="Higgins S."/>
            <person name="Loffler F."/>
        </authorList>
    </citation>
    <scope>NUCLEOTIDE SEQUENCE</scope>
</reference>
<comment type="caution">
    <text evidence="1">The sequence shown here is derived from an EMBL/GenBank/DDBJ whole genome shotgun (WGS) entry which is preliminary data.</text>
</comment>